<name>A0A1H4BG54_9GAMM</name>
<dbReference type="STRING" id="525918.SAMN05660964_01650"/>
<keyword evidence="3" id="KW-0012">Acyltransferase</keyword>
<dbReference type="PANTHER" id="PTHR23028">
    <property type="entry name" value="ACETYLTRANSFERASE"/>
    <property type="match status" value="1"/>
</dbReference>
<feature type="transmembrane region" description="Helical" evidence="1">
    <location>
        <begin position="180"/>
        <end position="203"/>
    </location>
</feature>
<dbReference type="GO" id="GO:0016787">
    <property type="term" value="F:hydrolase activity"/>
    <property type="evidence" value="ECO:0007669"/>
    <property type="project" value="UniProtKB-KW"/>
</dbReference>
<feature type="transmembrane region" description="Helical" evidence="1">
    <location>
        <begin position="77"/>
        <end position="96"/>
    </location>
</feature>
<gene>
    <name evidence="3" type="ORF">SAMN05660964_01650</name>
</gene>
<dbReference type="GO" id="GO:0000271">
    <property type="term" value="P:polysaccharide biosynthetic process"/>
    <property type="evidence" value="ECO:0007669"/>
    <property type="project" value="TreeGrafter"/>
</dbReference>
<keyword evidence="1" id="KW-0472">Membrane</keyword>
<feature type="transmembrane region" description="Helical" evidence="1">
    <location>
        <begin position="36"/>
        <end position="56"/>
    </location>
</feature>
<keyword evidence="3" id="KW-0378">Hydrolase</keyword>
<dbReference type="RefSeq" id="WP_175517883.1">
    <property type="nucleotide sequence ID" value="NZ_FNQP01000008.1"/>
</dbReference>
<keyword evidence="4" id="KW-1185">Reference proteome</keyword>
<feature type="transmembrane region" description="Helical" evidence="1">
    <location>
        <begin position="215"/>
        <end position="235"/>
    </location>
</feature>
<protein>
    <submittedName>
        <fullName evidence="3">Peptidoglycan/LPS O-acetylase OafA/YrhL, contains acyltransferase and SGNH-hydrolase domains</fullName>
    </submittedName>
</protein>
<feature type="domain" description="Acyltransferase 3" evidence="2">
    <location>
        <begin position="12"/>
        <end position="318"/>
    </location>
</feature>
<feature type="transmembrane region" description="Helical" evidence="1">
    <location>
        <begin position="155"/>
        <end position="174"/>
    </location>
</feature>
<dbReference type="GO" id="GO:0016747">
    <property type="term" value="F:acyltransferase activity, transferring groups other than amino-acyl groups"/>
    <property type="evidence" value="ECO:0007669"/>
    <property type="project" value="InterPro"/>
</dbReference>
<dbReference type="GO" id="GO:0016020">
    <property type="term" value="C:membrane"/>
    <property type="evidence" value="ECO:0007669"/>
    <property type="project" value="TreeGrafter"/>
</dbReference>
<feature type="transmembrane region" description="Helical" evidence="1">
    <location>
        <begin position="306"/>
        <end position="327"/>
    </location>
</feature>
<organism evidence="3 4">
    <name type="scientific">Thiothrix caldifontis</name>
    <dbReference type="NCBI Taxonomy" id="525918"/>
    <lineage>
        <taxon>Bacteria</taxon>
        <taxon>Pseudomonadati</taxon>
        <taxon>Pseudomonadota</taxon>
        <taxon>Gammaproteobacteria</taxon>
        <taxon>Thiotrichales</taxon>
        <taxon>Thiotrichaceae</taxon>
        <taxon>Thiothrix</taxon>
    </lineage>
</organism>
<keyword evidence="3" id="KW-0808">Transferase</keyword>
<feature type="transmembrane region" description="Helical" evidence="1">
    <location>
        <begin position="273"/>
        <end position="294"/>
    </location>
</feature>
<dbReference type="EMBL" id="FNQP01000008">
    <property type="protein sequence ID" value="SEA47076.1"/>
    <property type="molecule type" value="Genomic_DNA"/>
</dbReference>
<keyword evidence="1" id="KW-0812">Transmembrane</keyword>
<feature type="transmembrane region" description="Helical" evidence="1">
    <location>
        <begin position="128"/>
        <end position="148"/>
    </location>
</feature>
<sequence>MKQISVGGQRFLALDALRGLAALWVVYFHVYGGLGYLAVDFFLVLSGFILAHRYLYSDKPISAAVFISHRLARLYPLHLYTLLVFVLVHWLMYWTMPSFPDGALFTFVQNLTLTHNIGLNPQGLTWNYPSWSVSVEFWVNILFIFLITRKTSSGWLFLLSTFGLVSLVRLHGNLNAQTEMYFSILNAGLLRGMASFLLGILAYRVYLFYRDDWRVVRYAVWLEATCVLAVVGMLWSRTGDSAGMDVFVPYVALLMVAIFAFERGWLSVSLRKLAYLGEISYSVYLNHLVVLMIFRHFALQYGWDKPLILGLTLMTVLVYSHFTHRYLEIPLGKRLRRGLVTLISKPQQQAA</sequence>
<dbReference type="InterPro" id="IPR002656">
    <property type="entry name" value="Acyl_transf_3_dom"/>
</dbReference>
<evidence type="ECO:0000313" key="4">
    <source>
        <dbReference type="Proteomes" id="UP000199397"/>
    </source>
</evidence>
<evidence type="ECO:0000313" key="3">
    <source>
        <dbReference type="EMBL" id="SEA47076.1"/>
    </source>
</evidence>
<feature type="transmembrane region" description="Helical" evidence="1">
    <location>
        <begin position="247"/>
        <end position="266"/>
    </location>
</feature>
<reference evidence="3 4" key="1">
    <citation type="submission" date="2016-10" db="EMBL/GenBank/DDBJ databases">
        <authorList>
            <person name="de Groot N.N."/>
        </authorList>
    </citation>
    <scope>NUCLEOTIDE SEQUENCE [LARGE SCALE GENOMIC DNA]</scope>
    <source>
        <strain evidence="3 4">DSM 21228</strain>
    </source>
</reference>
<proteinExistence type="predicted"/>
<dbReference type="Pfam" id="PF01757">
    <property type="entry name" value="Acyl_transf_3"/>
    <property type="match status" value="1"/>
</dbReference>
<evidence type="ECO:0000259" key="2">
    <source>
        <dbReference type="Pfam" id="PF01757"/>
    </source>
</evidence>
<dbReference type="PANTHER" id="PTHR23028:SF131">
    <property type="entry name" value="BLR2367 PROTEIN"/>
    <property type="match status" value="1"/>
</dbReference>
<accession>A0A1H4BG54</accession>
<keyword evidence="1" id="KW-1133">Transmembrane helix</keyword>
<dbReference type="AlphaFoldDB" id="A0A1H4BG54"/>
<dbReference type="InterPro" id="IPR050879">
    <property type="entry name" value="Acyltransferase_3"/>
</dbReference>
<evidence type="ECO:0000256" key="1">
    <source>
        <dbReference type="SAM" id="Phobius"/>
    </source>
</evidence>
<dbReference type="Proteomes" id="UP000199397">
    <property type="component" value="Unassembled WGS sequence"/>
</dbReference>